<evidence type="ECO:0008006" key="3">
    <source>
        <dbReference type="Google" id="ProtNLM"/>
    </source>
</evidence>
<protein>
    <recommendedName>
        <fullName evidence="3">Type II secretion system protein GspG C-terminal domain-containing protein</fullName>
    </recommendedName>
</protein>
<organism evidence="1 2">
    <name type="scientific">Candidatus Komeilibacteria bacterium RIFCSPHIGHO2_01_FULL_52_14</name>
    <dbReference type="NCBI Taxonomy" id="1798549"/>
    <lineage>
        <taxon>Bacteria</taxon>
        <taxon>Candidatus Komeiliibacteriota</taxon>
    </lineage>
</organism>
<reference evidence="1 2" key="1">
    <citation type="journal article" date="2016" name="Nat. Commun.">
        <title>Thousands of microbial genomes shed light on interconnected biogeochemical processes in an aquifer system.</title>
        <authorList>
            <person name="Anantharaman K."/>
            <person name="Brown C.T."/>
            <person name="Hug L.A."/>
            <person name="Sharon I."/>
            <person name="Castelle C.J."/>
            <person name="Probst A.J."/>
            <person name="Thomas B.C."/>
            <person name="Singh A."/>
            <person name="Wilkins M.J."/>
            <person name="Karaoz U."/>
            <person name="Brodie E.L."/>
            <person name="Williams K.H."/>
            <person name="Hubbard S.S."/>
            <person name="Banfield J.F."/>
        </authorList>
    </citation>
    <scope>NUCLEOTIDE SEQUENCE [LARGE SCALE GENOMIC DNA]</scope>
</reference>
<dbReference type="Proteomes" id="UP000177817">
    <property type="component" value="Unassembled WGS sequence"/>
</dbReference>
<dbReference type="EMBL" id="MHKK01000037">
    <property type="protein sequence ID" value="OGY89302.1"/>
    <property type="molecule type" value="Genomic_DNA"/>
</dbReference>
<name>A0A1G2BJN3_9BACT</name>
<proteinExistence type="predicted"/>
<accession>A0A1G2BJN3</accession>
<evidence type="ECO:0000313" key="1">
    <source>
        <dbReference type="EMBL" id="OGY89302.1"/>
    </source>
</evidence>
<comment type="caution">
    <text evidence="1">The sequence shown here is derived from an EMBL/GenBank/DDBJ whole genome shotgun (WGS) entry which is preliminary data.</text>
</comment>
<sequence>MAIIGLLAAALYVALDPAGRIGRSRDARRYTDVSAILNAILEYTADTTTLPTNVAALNTDVYYVVQNGSNGQVTAETSIPCNETGIRNGVILGSQLVSKYISTIPQDPRITTATSSSQYYIRKTTNDRITIGACEHYQSGSVEVQR</sequence>
<dbReference type="AlphaFoldDB" id="A0A1G2BJN3"/>
<evidence type="ECO:0000313" key="2">
    <source>
        <dbReference type="Proteomes" id="UP000177817"/>
    </source>
</evidence>
<dbReference type="Gene3D" id="3.30.700.10">
    <property type="entry name" value="Glycoprotein, Type 4 Pilin"/>
    <property type="match status" value="1"/>
</dbReference>
<gene>
    <name evidence="1" type="ORF">A2677_03715</name>
</gene>